<dbReference type="InterPro" id="IPR050873">
    <property type="entry name" value="V-ATPase_V0D/AC39_subunit"/>
</dbReference>
<dbReference type="InterPro" id="IPR002843">
    <property type="entry name" value="ATPase_V0-cplx_csu/dsu"/>
</dbReference>
<sequence>MESYAYAVGKIRVLEKSFFPKSRLEKAALISLEAISETTYFREPVVKEEQLFSLLSNERQATYDLIGKLLENPSLSVILRLKDDLHNLKLLFKKEIDSSISADFSPIGAISPSLLEEAIHHQTFLRLPLYFREIARKSISFSQKGNARELEQFLEKEMWKLLLNKTREIKSPFLENFFKMAIDFLNLENFFSFPATAGEENFSEIFVEGGRLRKELFQEEKSVVEKKILLFYPRLNLEDLEKSTDNLLTDYLKKAKTYTFGIEPLIAYLLAKEAEAKNIKLLLLGKLNNIDSSVLKENLRETYV</sequence>
<proteinExistence type="inferred from homology"/>
<dbReference type="SUPFAM" id="SSF103486">
    <property type="entry name" value="V-type ATP synthase subunit C"/>
    <property type="match status" value="1"/>
</dbReference>
<dbReference type="Gene3D" id="1.20.1690.10">
    <property type="entry name" value="V-type ATP synthase subunit C domain"/>
    <property type="match status" value="2"/>
</dbReference>
<name>A0A2M7GYG3_9BACT</name>
<gene>
    <name evidence="4" type="ORF">COW28_04125</name>
</gene>
<dbReference type="PANTHER" id="PTHR38682">
    <property type="entry name" value="V-TYPE ATP SYNTHASE SUBUNIT C"/>
    <property type="match status" value="1"/>
</dbReference>
<keyword evidence="2" id="KW-0813">Transport</keyword>
<dbReference type="AlphaFoldDB" id="A0A2M7GYG3"/>
<comment type="similarity">
    <text evidence="1">Belongs to the V-ATPase V0D/AC39 subunit family.</text>
</comment>
<evidence type="ECO:0000256" key="2">
    <source>
        <dbReference type="ARBA" id="ARBA00022448"/>
    </source>
</evidence>
<protein>
    <recommendedName>
        <fullName evidence="6">V-type ATP synthase subunit C</fullName>
    </recommendedName>
</protein>
<evidence type="ECO:0000256" key="1">
    <source>
        <dbReference type="ARBA" id="ARBA00006709"/>
    </source>
</evidence>
<evidence type="ECO:0008006" key="6">
    <source>
        <dbReference type="Google" id="ProtNLM"/>
    </source>
</evidence>
<dbReference type="InterPro" id="IPR044911">
    <property type="entry name" value="V-type_ATPase_csu/dsu_dom_3"/>
</dbReference>
<evidence type="ECO:0000256" key="3">
    <source>
        <dbReference type="ARBA" id="ARBA00023065"/>
    </source>
</evidence>
<evidence type="ECO:0000313" key="4">
    <source>
        <dbReference type="EMBL" id="PIW33333.1"/>
    </source>
</evidence>
<dbReference type="InterPro" id="IPR036079">
    <property type="entry name" value="ATPase_csu/dsu_sf"/>
</dbReference>
<dbReference type="EMBL" id="PFFY01000196">
    <property type="protein sequence ID" value="PIW33333.1"/>
    <property type="molecule type" value="Genomic_DNA"/>
</dbReference>
<evidence type="ECO:0000313" key="5">
    <source>
        <dbReference type="Proteomes" id="UP000230025"/>
    </source>
</evidence>
<dbReference type="Proteomes" id="UP000230025">
    <property type="component" value="Unassembled WGS sequence"/>
</dbReference>
<reference evidence="5" key="1">
    <citation type="submission" date="2017-09" db="EMBL/GenBank/DDBJ databases">
        <title>Depth-based differentiation of microbial function through sediment-hosted aquifers and enrichment of novel symbionts in the deep terrestrial subsurface.</title>
        <authorList>
            <person name="Probst A.J."/>
            <person name="Ladd B."/>
            <person name="Jarett J.K."/>
            <person name="Geller-Mcgrath D.E."/>
            <person name="Sieber C.M.K."/>
            <person name="Emerson J.B."/>
            <person name="Anantharaman K."/>
            <person name="Thomas B.C."/>
            <person name="Malmstrom R."/>
            <person name="Stieglmeier M."/>
            <person name="Klingl A."/>
            <person name="Woyke T."/>
            <person name="Ryan C.M."/>
            <person name="Banfield J.F."/>
        </authorList>
    </citation>
    <scope>NUCLEOTIDE SEQUENCE [LARGE SCALE GENOMIC DNA]</scope>
</reference>
<dbReference type="Gene3D" id="1.10.132.50">
    <property type="entry name" value="ATP synthase (C/AC39) subunit, domain 3"/>
    <property type="match status" value="1"/>
</dbReference>
<organism evidence="4 5">
    <name type="scientific">bacterium (Candidatus Ratteibacteria) CG15_BIG_FIL_POST_REV_8_21_14_020_41_12</name>
    <dbReference type="NCBI Taxonomy" id="2014291"/>
    <lineage>
        <taxon>Bacteria</taxon>
        <taxon>Candidatus Ratteibacteria</taxon>
    </lineage>
</organism>
<dbReference type="InterPro" id="IPR035067">
    <property type="entry name" value="V-type_ATPase_csu/dsu"/>
</dbReference>
<accession>A0A2M7GYG3</accession>
<dbReference type="GO" id="GO:0046961">
    <property type="term" value="F:proton-transporting ATPase activity, rotational mechanism"/>
    <property type="evidence" value="ECO:0007669"/>
    <property type="project" value="InterPro"/>
</dbReference>
<dbReference type="Pfam" id="PF01992">
    <property type="entry name" value="vATP-synt_AC39"/>
    <property type="match status" value="1"/>
</dbReference>
<dbReference type="PANTHER" id="PTHR38682:SF1">
    <property type="entry name" value="V-TYPE ATP SYNTHASE SUBUNIT C"/>
    <property type="match status" value="1"/>
</dbReference>
<keyword evidence="3" id="KW-0406">Ion transport</keyword>
<comment type="caution">
    <text evidence="4">The sequence shown here is derived from an EMBL/GenBank/DDBJ whole genome shotgun (WGS) entry which is preliminary data.</text>
</comment>